<feature type="transmembrane region" description="Helical" evidence="1">
    <location>
        <begin position="12"/>
        <end position="36"/>
    </location>
</feature>
<keyword evidence="1" id="KW-0812">Transmembrane</keyword>
<dbReference type="RefSeq" id="WP_052236553.1">
    <property type="nucleotide sequence ID" value="NZ_JOJZ01000009.1"/>
</dbReference>
<gene>
    <name evidence="2" type="ORF">LfDm3_0259</name>
</gene>
<accession>A0A0C1LZM8</accession>
<keyword evidence="1" id="KW-1133">Transmembrane helix</keyword>
<sequence>MKKSDVVQKLDFLYVLTLIIAIVETVLLFPILGGIIIVSMLWVPLLVLLGLYITCFIISSQMVSSLDDGKVRSDMLSIKPKFIVGIILSVVAVIPIVGWVSHIIMAIIMWQVFTNISTLKTDLIDNDESNGEWKDVTPDSEKDKNTEK</sequence>
<keyword evidence="1" id="KW-0472">Membrane</keyword>
<keyword evidence="3" id="KW-1185">Reference proteome</keyword>
<comment type="caution">
    <text evidence="2">The sequence shown here is derived from an EMBL/GenBank/DDBJ whole genome shotgun (WGS) entry which is preliminary data.</text>
</comment>
<protein>
    <recommendedName>
        <fullName evidence="4">Integral membrane protein</fullName>
    </recommendedName>
</protein>
<evidence type="ECO:0008006" key="4">
    <source>
        <dbReference type="Google" id="ProtNLM"/>
    </source>
</evidence>
<dbReference type="GeneID" id="74914006"/>
<dbReference type="EMBL" id="JOJZ01000009">
    <property type="protein sequence ID" value="KID42330.1"/>
    <property type="molecule type" value="Genomic_DNA"/>
</dbReference>
<organism evidence="2 3">
    <name type="scientific">Fructilactobacillus fructivorans</name>
    <dbReference type="NCBI Taxonomy" id="1614"/>
    <lineage>
        <taxon>Bacteria</taxon>
        <taxon>Bacillati</taxon>
        <taxon>Bacillota</taxon>
        <taxon>Bacilli</taxon>
        <taxon>Lactobacillales</taxon>
        <taxon>Lactobacillaceae</taxon>
        <taxon>Fructilactobacillus</taxon>
    </lineage>
</organism>
<evidence type="ECO:0000256" key="1">
    <source>
        <dbReference type="SAM" id="Phobius"/>
    </source>
</evidence>
<dbReference type="AlphaFoldDB" id="A0A0C1LZM8"/>
<proteinExistence type="predicted"/>
<name>A0A0C1LZM8_9LACO</name>
<feature type="transmembrane region" description="Helical" evidence="1">
    <location>
        <begin position="83"/>
        <end position="110"/>
    </location>
</feature>
<evidence type="ECO:0000313" key="2">
    <source>
        <dbReference type="EMBL" id="KID42330.1"/>
    </source>
</evidence>
<feature type="transmembrane region" description="Helical" evidence="1">
    <location>
        <begin position="42"/>
        <end position="63"/>
    </location>
</feature>
<dbReference type="Proteomes" id="UP000031397">
    <property type="component" value="Unassembled WGS sequence"/>
</dbReference>
<reference evidence="2 3" key="1">
    <citation type="submission" date="2014-06" db="EMBL/GenBank/DDBJ databases">
        <title>Functional and comparative genomic analyses of the Drosophila gut microbiota identify candidate symbiosis factors.</title>
        <authorList>
            <person name="Newell P.D."/>
            <person name="Chaston J.M."/>
            <person name="Douglas A.E."/>
        </authorList>
    </citation>
    <scope>NUCLEOTIDE SEQUENCE [LARGE SCALE GENOMIC DNA]</scope>
    <source>
        <strain evidence="2 3">DmCS_002</strain>
    </source>
</reference>
<dbReference type="PATRIC" id="fig|1614.7.peg.249"/>
<dbReference type="OrthoDB" id="1925744at2"/>
<evidence type="ECO:0000313" key="3">
    <source>
        <dbReference type="Proteomes" id="UP000031397"/>
    </source>
</evidence>